<proteinExistence type="predicted"/>
<evidence type="ECO:0000259" key="1">
    <source>
        <dbReference type="PROSITE" id="PS51340"/>
    </source>
</evidence>
<dbReference type="SUPFAM" id="SSF50800">
    <property type="entry name" value="PK beta-barrel domain-like"/>
    <property type="match status" value="1"/>
</dbReference>
<evidence type="ECO:0000313" key="2">
    <source>
        <dbReference type="EMBL" id="VAW60940.1"/>
    </source>
</evidence>
<dbReference type="Pfam" id="PF03473">
    <property type="entry name" value="MOSC"/>
    <property type="match status" value="1"/>
</dbReference>
<dbReference type="EMBL" id="UOFJ01000018">
    <property type="protein sequence ID" value="VAW60940.1"/>
    <property type="molecule type" value="Genomic_DNA"/>
</dbReference>
<reference evidence="2" key="1">
    <citation type="submission" date="2018-06" db="EMBL/GenBank/DDBJ databases">
        <authorList>
            <person name="Zhirakovskaya E."/>
        </authorList>
    </citation>
    <scope>NUCLEOTIDE SEQUENCE</scope>
</reference>
<sequence length="99" mass="11157">MSRFRPNIVVSAADAYAEDHWKKIRIGNIEMHIVKPCSRCTIPSIEPETARKAAEPLKTLASYRMHDNKIFFGQNVIAQKIDPQGSSMLEVGMTVDIIE</sequence>
<dbReference type="InterPro" id="IPR011037">
    <property type="entry name" value="Pyrv_Knase-like_insert_dom_sf"/>
</dbReference>
<accession>A0A3B0X8P3</accession>
<name>A0A3B0X8P3_9ZZZZ</name>
<dbReference type="GO" id="GO:0030151">
    <property type="term" value="F:molybdenum ion binding"/>
    <property type="evidence" value="ECO:0007669"/>
    <property type="project" value="InterPro"/>
</dbReference>
<dbReference type="GO" id="GO:0003824">
    <property type="term" value="F:catalytic activity"/>
    <property type="evidence" value="ECO:0007669"/>
    <property type="project" value="InterPro"/>
</dbReference>
<protein>
    <submittedName>
        <fullName evidence="2">Flavodoxin reductases (Ferredoxin-NADPH reductases) family 1</fullName>
    </submittedName>
</protein>
<dbReference type="AlphaFoldDB" id="A0A3B0X8P3"/>
<gene>
    <name evidence="2" type="ORF">MNBD_GAMMA10-2286</name>
</gene>
<dbReference type="InterPro" id="IPR005302">
    <property type="entry name" value="MoCF_Sase_C"/>
</dbReference>
<dbReference type="PROSITE" id="PS51340">
    <property type="entry name" value="MOSC"/>
    <property type="match status" value="1"/>
</dbReference>
<dbReference type="PANTHER" id="PTHR14237:SF19">
    <property type="entry name" value="MITOCHONDRIAL AMIDOXIME REDUCING COMPONENT 1"/>
    <property type="match status" value="1"/>
</dbReference>
<dbReference type="PANTHER" id="PTHR14237">
    <property type="entry name" value="MOLYBDOPTERIN COFACTOR SULFURASE MOSC"/>
    <property type="match status" value="1"/>
</dbReference>
<organism evidence="2">
    <name type="scientific">hydrothermal vent metagenome</name>
    <dbReference type="NCBI Taxonomy" id="652676"/>
    <lineage>
        <taxon>unclassified sequences</taxon>
        <taxon>metagenomes</taxon>
        <taxon>ecological metagenomes</taxon>
    </lineage>
</organism>
<dbReference type="GO" id="GO:0030170">
    <property type="term" value="F:pyridoxal phosphate binding"/>
    <property type="evidence" value="ECO:0007669"/>
    <property type="project" value="InterPro"/>
</dbReference>
<feature type="domain" description="MOSC" evidence="1">
    <location>
        <begin position="1"/>
        <end position="98"/>
    </location>
</feature>